<dbReference type="OrthoDB" id="1065058at2759"/>
<dbReference type="InterPro" id="IPR015943">
    <property type="entry name" value="WD40/YVTN_repeat-like_dom_sf"/>
</dbReference>
<dbReference type="Gene3D" id="2.130.10.10">
    <property type="entry name" value="YVTN repeat-like/Quinoprotein amine dehydrogenase"/>
    <property type="match status" value="1"/>
</dbReference>
<comment type="caution">
    <text evidence="4">The sequence shown here is derived from an EMBL/GenBank/DDBJ whole genome shotgun (WGS) entry which is preliminary data.</text>
</comment>
<organism evidence="4 5">
    <name type="scientific">Lobosporangium transversale</name>
    <dbReference type="NCBI Taxonomy" id="64571"/>
    <lineage>
        <taxon>Eukaryota</taxon>
        <taxon>Fungi</taxon>
        <taxon>Fungi incertae sedis</taxon>
        <taxon>Mucoromycota</taxon>
        <taxon>Mortierellomycotina</taxon>
        <taxon>Mortierellomycetes</taxon>
        <taxon>Mortierellales</taxon>
        <taxon>Mortierellaceae</taxon>
        <taxon>Lobosporangium</taxon>
    </lineage>
</organism>
<name>A0A1Y2GUU4_9FUNG</name>
<dbReference type="EMBL" id="MCFF01000008">
    <property type="protein sequence ID" value="ORZ24829.1"/>
    <property type="molecule type" value="Genomic_DNA"/>
</dbReference>
<evidence type="ECO:0000313" key="5">
    <source>
        <dbReference type="Proteomes" id="UP000193648"/>
    </source>
</evidence>
<evidence type="ECO:0000256" key="2">
    <source>
        <dbReference type="ARBA" id="ARBA00022737"/>
    </source>
</evidence>
<gene>
    <name evidence="4" type="ORF">BCR41DRAFT_368655</name>
</gene>
<dbReference type="InterPro" id="IPR036322">
    <property type="entry name" value="WD40_repeat_dom_sf"/>
</dbReference>
<dbReference type="InterPro" id="IPR001680">
    <property type="entry name" value="WD40_rpt"/>
</dbReference>
<dbReference type="STRING" id="64571.A0A1Y2GUU4"/>
<sequence length="240" mass="26818">MSMWTLITASMDSTLRIWDLRTLQCLRVFRSKHSLTCVSQSNAAGVVCARTSFGGLYIWDVKTGELILQDDAAMPQNASFMYMDEKYIGYGQCDGGVTVFDWSSRTSLEVVGSHHVHEGDRIGGTGKAFDQEKQNIPTRFPKPTSIYCLPRTYRQLEHGTTSARDSYGVFLLNNCTHLHEIAVYTRATKQVKQINGPAVDTILTNAMRGRFYTTMECNMHCAVVSSGNVVYVISFLPSDL</sequence>
<feature type="repeat" description="WD" evidence="3">
    <location>
        <begin position="6"/>
        <end position="28"/>
    </location>
</feature>
<dbReference type="InParanoid" id="A0A1Y2GUU4"/>
<evidence type="ECO:0000313" key="4">
    <source>
        <dbReference type="EMBL" id="ORZ24829.1"/>
    </source>
</evidence>
<dbReference type="InterPro" id="IPR019775">
    <property type="entry name" value="WD40_repeat_CS"/>
</dbReference>
<dbReference type="RefSeq" id="XP_021883810.1">
    <property type="nucleotide sequence ID" value="XM_022026396.1"/>
</dbReference>
<reference evidence="4 5" key="1">
    <citation type="submission" date="2016-07" db="EMBL/GenBank/DDBJ databases">
        <title>Pervasive Adenine N6-methylation of Active Genes in Fungi.</title>
        <authorList>
            <consortium name="DOE Joint Genome Institute"/>
            <person name="Mondo S.J."/>
            <person name="Dannebaum R.O."/>
            <person name="Kuo R.C."/>
            <person name="Labutti K."/>
            <person name="Haridas S."/>
            <person name="Kuo A."/>
            <person name="Salamov A."/>
            <person name="Ahrendt S.R."/>
            <person name="Lipzen A."/>
            <person name="Sullivan W."/>
            <person name="Andreopoulos W.B."/>
            <person name="Clum A."/>
            <person name="Lindquist E."/>
            <person name="Daum C."/>
            <person name="Ramamoorthy G.K."/>
            <person name="Gryganskyi A."/>
            <person name="Culley D."/>
            <person name="Magnuson J.K."/>
            <person name="James T.Y."/>
            <person name="O'Malley M.A."/>
            <person name="Stajich J.E."/>
            <person name="Spatafora J.W."/>
            <person name="Visel A."/>
            <person name="Grigoriev I.V."/>
        </authorList>
    </citation>
    <scope>NUCLEOTIDE SEQUENCE [LARGE SCALE GENOMIC DNA]</scope>
    <source>
        <strain evidence="4 5">NRRL 3116</strain>
    </source>
</reference>
<evidence type="ECO:0000256" key="3">
    <source>
        <dbReference type="PROSITE-ProRule" id="PRU00221"/>
    </source>
</evidence>
<dbReference type="AlphaFoldDB" id="A0A1Y2GUU4"/>
<keyword evidence="1 3" id="KW-0853">WD repeat</keyword>
<accession>A0A1Y2GUU4</accession>
<dbReference type="SUPFAM" id="SSF50978">
    <property type="entry name" value="WD40 repeat-like"/>
    <property type="match status" value="1"/>
</dbReference>
<keyword evidence="5" id="KW-1185">Reference proteome</keyword>
<protein>
    <submittedName>
        <fullName evidence="4">Uncharacterized protein</fullName>
    </submittedName>
</protein>
<evidence type="ECO:0000256" key="1">
    <source>
        <dbReference type="ARBA" id="ARBA00022574"/>
    </source>
</evidence>
<dbReference type="GeneID" id="33568239"/>
<proteinExistence type="predicted"/>
<dbReference type="PROSITE" id="PS50082">
    <property type="entry name" value="WD_REPEATS_2"/>
    <property type="match status" value="1"/>
</dbReference>
<dbReference type="PROSITE" id="PS00678">
    <property type="entry name" value="WD_REPEATS_1"/>
    <property type="match status" value="1"/>
</dbReference>
<dbReference type="Proteomes" id="UP000193648">
    <property type="component" value="Unassembled WGS sequence"/>
</dbReference>
<keyword evidence="2" id="KW-0677">Repeat</keyword>